<dbReference type="CDD" id="cd05233">
    <property type="entry name" value="SDR_c"/>
    <property type="match status" value="1"/>
</dbReference>
<dbReference type="AlphaFoldDB" id="A0A947D0L0"/>
<dbReference type="GO" id="GO:0016020">
    <property type="term" value="C:membrane"/>
    <property type="evidence" value="ECO:0007669"/>
    <property type="project" value="TreeGrafter"/>
</dbReference>
<evidence type="ECO:0000256" key="3">
    <source>
        <dbReference type="RuleBase" id="RU000363"/>
    </source>
</evidence>
<sequence>MRLWSLPLRGRVVVLTGASSGFGERTARRLAVEGARLVLAARRAERLEALRRNLPTEAVAVSADVTDPAARRRIVEAALSAFGRIDVLIHNAGLGRLDWLDNLAPDEIDRMIDVNFRAPIHFTREALPHLVPGGHVVFVASLASFTATPPYVIYAATKFGLKGFADALRRELRPRGLRVTAVYPAPARTEFAAHNGESVFLPFVSHPRWLFLDPDRVARAIVAALKRPRAHVFVPGWIRPIAWAEGVVPGLVDAVVGPLFVRPFWAREARRRVSPERRPAP</sequence>
<dbReference type="Pfam" id="PF00106">
    <property type="entry name" value="adh_short"/>
    <property type="match status" value="1"/>
</dbReference>
<dbReference type="PANTHER" id="PTHR44196">
    <property type="entry name" value="DEHYDROGENASE/REDUCTASE SDR FAMILY MEMBER 7B"/>
    <property type="match status" value="1"/>
</dbReference>
<comment type="caution">
    <text evidence="5">The sequence shown here is derived from an EMBL/GenBank/DDBJ whole genome shotgun (WGS) entry which is preliminary data.</text>
</comment>
<protein>
    <submittedName>
        <fullName evidence="5">SDR family NAD(P)-dependent oxidoreductase</fullName>
    </submittedName>
</protein>
<dbReference type="InterPro" id="IPR057326">
    <property type="entry name" value="KR_dom"/>
</dbReference>
<evidence type="ECO:0000256" key="2">
    <source>
        <dbReference type="ARBA" id="ARBA00023002"/>
    </source>
</evidence>
<dbReference type="PRINTS" id="PR00080">
    <property type="entry name" value="SDRFAMILY"/>
</dbReference>
<dbReference type="PROSITE" id="PS00061">
    <property type="entry name" value="ADH_SHORT"/>
    <property type="match status" value="1"/>
</dbReference>
<dbReference type="Proteomes" id="UP000748108">
    <property type="component" value="Unassembled WGS sequence"/>
</dbReference>
<reference evidence="5" key="1">
    <citation type="journal article" date="2021" name="Microbiology">
        <title>Metagenomic Analysis of the Microbial Community in the Underground Coal Fire Area (Kemerovo Region, Russia) Revealed Predominance of Thermophilic Members of the Phyla Deinococcus-thermus, Aquificae, and Firmicutes.</title>
        <authorList>
            <person name="Kadnikov V."/>
            <person name="Mardanov A.V."/>
            <person name="Beletsky A.V."/>
            <person name="Karnachuk O.V."/>
            <person name="Ravin N.V."/>
        </authorList>
    </citation>
    <scope>NUCLEOTIDE SEQUENCE</scope>
    <source>
        <strain evidence="5">RBS10-49</strain>
    </source>
</reference>
<dbReference type="InterPro" id="IPR020904">
    <property type="entry name" value="Sc_DH/Rdtase_CS"/>
</dbReference>
<dbReference type="EMBL" id="JAHHQF010000089">
    <property type="protein sequence ID" value="MBT9283320.1"/>
    <property type="molecule type" value="Genomic_DNA"/>
</dbReference>
<comment type="similarity">
    <text evidence="1 3">Belongs to the short-chain dehydrogenases/reductases (SDR) family.</text>
</comment>
<keyword evidence="2" id="KW-0560">Oxidoreductase</keyword>
<dbReference type="InterPro" id="IPR036291">
    <property type="entry name" value="NAD(P)-bd_dom_sf"/>
</dbReference>
<evidence type="ECO:0000259" key="4">
    <source>
        <dbReference type="SMART" id="SM00822"/>
    </source>
</evidence>
<name>A0A947D0L0_HYDSH</name>
<dbReference type="PRINTS" id="PR00081">
    <property type="entry name" value="GDHRDH"/>
</dbReference>
<evidence type="ECO:0000256" key="1">
    <source>
        <dbReference type="ARBA" id="ARBA00006484"/>
    </source>
</evidence>
<evidence type="ECO:0000313" key="6">
    <source>
        <dbReference type="Proteomes" id="UP000748108"/>
    </source>
</evidence>
<organism evidence="5 6">
    <name type="scientific">Hydrogenibacillus schlegelii</name>
    <name type="common">Bacillus schlegelii</name>
    <dbReference type="NCBI Taxonomy" id="1484"/>
    <lineage>
        <taxon>Bacteria</taxon>
        <taxon>Bacillati</taxon>
        <taxon>Bacillota</taxon>
        <taxon>Bacilli</taxon>
        <taxon>Bacillales</taxon>
        <taxon>Bacillales Family X. Incertae Sedis</taxon>
        <taxon>Hydrogenibacillus</taxon>
    </lineage>
</organism>
<dbReference type="PANTHER" id="PTHR44196:SF1">
    <property type="entry name" value="DEHYDROGENASE_REDUCTASE SDR FAMILY MEMBER 7B"/>
    <property type="match status" value="1"/>
</dbReference>
<proteinExistence type="inferred from homology"/>
<dbReference type="GO" id="GO:0016491">
    <property type="term" value="F:oxidoreductase activity"/>
    <property type="evidence" value="ECO:0007669"/>
    <property type="project" value="UniProtKB-KW"/>
</dbReference>
<dbReference type="SUPFAM" id="SSF51735">
    <property type="entry name" value="NAD(P)-binding Rossmann-fold domains"/>
    <property type="match status" value="1"/>
</dbReference>
<dbReference type="SMART" id="SM00822">
    <property type="entry name" value="PKS_KR"/>
    <property type="match status" value="1"/>
</dbReference>
<feature type="domain" description="Ketoreductase" evidence="4">
    <location>
        <begin position="11"/>
        <end position="188"/>
    </location>
</feature>
<dbReference type="InterPro" id="IPR002347">
    <property type="entry name" value="SDR_fam"/>
</dbReference>
<dbReference type="Gene3D" id="3.40.50.720">
    <property type="entry name" value="NAD(P)-binding Rossmann-like Domain"/>
    <property type="match status" value="1"/>
</dbReference>
<accession>A0A947D0L0</accession>
<gene>
    <name evidence="5" type="ORF">KM312_11900</name>
</gene>
<evidence type="ECO:0000313" key="5">
    <source>
        <dbReference type="EMBL" id="MBT9283320.1"/>
    </source>
</evidence>